<dbReference type="InterPro" id="IPR036942">
    <property type="entry name" value="Beta-barrel_TonB_sf"/>
</dbReference>
<dbReference type="Gene3D" id="2.170.130.10">
    <property type="entry name" value="TonB-dependent receptor, plug domain"/>
    <property type="match status" value="1"/>
</dbReference>
<reference evidence="11" key="1">
    <citation type="journal article" date="2019" name="Int. J. Syst. Evol. Microbiol.">
        <title>The Global Catalogue of Microorganisms (GCM) 10K type strain sequencing project: providing services to taxonomists for standard genome sequencing and annotation.</title>
        <authorList>
            <consortium name="The Broad Institute Genomics Platform"/>
            <consortium name="The Broad Institute Genome Sequencing Center for Infectious Disease"/>
            <person name="Wu L."/>
            <person name="Ma J."/>
        </authorList>
    </citation>
    <scope>NUCLEOTIDE SEQUENCE [LARGE SCALE GENOMIC DNA]</scope>
    <source>
        <strain evidence="11">JCM 18014</strain>
    </source>
</reference>
<keyword evidence="11" id="KW-1185">Reference proteome</keyword>
<feature type="signal peptide" evidence="8">
    <location>
        <begin position="1"/>
        <end position="17"/>
    </location>
</feature>
<dbReference type="Proteomes" id="UP001500518">
    <property type="component" value="Unassembled WGS sequence"/>
</dbReference>
<gene>
    <name evidence="10" type="ORF">GCM10023208_31010</name>
</gene>
<dbReference type="SUPFAM" id="SSF56935">
    <property type="entry name" value="Porins"/>
    <property type="match status" value="1"/>
</dbReference>
<name>A0ABP9KQB2_9SPHN</name>
<keyword evidence="3" id="KW-1134">Transmembrane beta strand</keyword>
<evidence type="ECO:0000256" key="2">
    <source>
        <dbReference type="ARBA" id="ARBA00022448"/>
    </source>
</evidence>
<dbReference type="PANTHER" id="PTHR30069">
    <property type="entry name" value="TONB-DEPENDENT OUTER MEMBRANE RECEPTOR"/>
    <property type="match status" value="1"/>
</dbReference>
<comment type="caution">
    <text evidence="10">The sequence shown here is derived from an EMBL/GenBank/DDBJ whole genome shotgun (WGS) entry which is preliminary data.</text>
</comment>
<feature type="chain" id="PRO_5046807315" evidence="8">
    <location>
        <begin position="18"/>
        <end position="692"/>
    </location>
</feature>
<accession>A0ABP9KQB2</accession>
<evidence type="ECO:0000256" key="5">
    <source>
        <dbReference type="ARBA" id="ARBA00022729"/>
    </source>
</evidence>
<dbReference type="InterPro" id="IPR012910">
    <property type="entry name" value="Plug_dom"/>
</dbReference>
<evidence type="ECO:0000256" key="8">
    <source>
        <dbReference type="SAM" id="SignalP"/>
    </source>
</evidence>
<keyword evidence="5 8" id="KW-0732">Signal</keyword>
<evidence type="ECO:0000259" key="9">
    <source>
        <dbReference type="Pfam" id="PF07715"/>
    </source>
</evidence>
<evidence type="ECO:0000256" key="1">
    <source>
        <dbReference type="ARBA" id="ARBA00004571"/>
    </source>
</evidence>
<dbReference type="Pfam" id="PF07715">
    <property type="entry name" value="Plug"/>
    <property type="match status" value="1"/>
</dbReference>
<dbReference type="InterPro" id="IPR037066">
    <property type="entry name" value="Plug_dom_sf"/>
</dbReference>
<dbReference type="InterPro" id="IPR039426">
    <property type="entry name" value="TonB-dep_rcpt-like"/>
</dbReference>
<keyword evidence="10" id="KW-0675">Receptor</keyword>
<comment type="subcellular location">
    <subcellularLocation>
        <location evidence="1">Cell outer membrane</location>
        <topology evidence="1">Multi-pass membrane protein</topology>
    </subcellularLocation>
</comment>
<organism evidence="10 11">
    <name type="scientific">Erythrobacter westpacificensis</name>
    <dbReference type="NCBI Taxonomy" id="1055231"/>
    <lineage>
        <taxon>Bacteria</taxon>
        <taxon>Pseudomonadati</taxon>
        <taxon>Pseudomonadota</taxon>
        <taxon>Alphaproteobacteria</taxon>
        <taxon>Sphingomonadales</taxon>
        <taxon>Erythrobacteraceae</taxon>
        <taxon>Erythrobacter/Porphyrobacter group</taxon>
        <taxon>Erythrobacter</taxon>
    </lineage>
</organism>
<dbReference type="PANTHER" id="PTHR30069:SF29">
    <property type="entry name" value="HEMOGLOBIN AND HEMOGLOBIN-HAPTOGLOBIN-BINDING PROTEIN 1-RELATED"/>
    <property type="match status" value="1"/>
</dbReference>
<evidence type="ECO:0000256" key="4">
    <source>
        <dbReference type="ARBA" id="ARBA00022692"/>
    </source>
</evidence>
<protein>
    <submittedName>
        <fullName evidence="10">TonB-dependent receptor</fullName>
    </submittedName>
</protein>
<proteinExistence type="predicted"/>
<evidence type="ECO:0000313" key="10">
    <source>
        <dbReference type="EMBL" id="GAA5061549.1"/>
    </source>
</evidence>
<dbReference type="Gene3D" id="2.40.170.20">
    <property type="entry name" value="TonB-dependent receptor, beta-barrel domain"/>
    <property type="match status" value="1"/>
</dbReference>
<keyword evidence="4" id="KW-0812">Transmembrane</keyword>
<keyword evidence="7" id="KW-0998">Cell outer membrane</keyword>
<dbReference type="EMBL" id="BAABHV010000022">
    <property type="protein sequence ID" value="GAA5061549.1"/>
    <property type="molecule type" value="Genomic_DNA"/>
</dbReference>
<keyword evidence="6" id="KW-0472">Membrane</keyword>
<evidence type="ECO:0000256" key="7">
    <source>
        <dbReference type="ARBA" id="ARBA00023237"/>
    </source>
</evidence>
<evidence type="ECO:0000256" key="3">
    <source>
        <dbReference type="ARBA" id="ARBA00022452"/>
    </source>
</evidence>
<evidence type="ECO:0000256" key="6">
    <source>
        <dbReference type="ARBA" id="ARBA00023136"/>
    </source>
</evidence>
<evidence type="ECO:0000313" key="11">
    <source>
        <dbReference type="Proteomes" id="UP001500518"/>
    </source>
</evidence>
<sequence length="692" mass="75505">MQALAVALLFPSAPALADDAETAAAPPQQAAREGRGATAREVYFPADFERFAPRSAADLVEEIPGFDIDDSGDGSRGFGQAQGNLLINGERISSKSTSTSEALARIPVGNVVRIEVVDGATLDIPGLSGRVANIIVQQGGLTGQFEWRPEVYSGIANPNLFDGEVSISGSTGPIDFTVALENSPFYRGSQGPAIFTDALGVVDERNNASWGDSNRPTLSGSLQFAVSPEVTANLNLSGGHGIFRSEETERRVEGNPLAPFLERFRATNDEWFYEIGADIEFPFGPGRLKLIALEAFEDGDFLTRSLLDIGTLPTSGTQYTRDRQTGERIGRAEYTWGMWGADWQLSGEAAFNRLDQVGRLFAYDPVARQYAELDFPQGVGGVREDRYEGLLSVGFPITGNLSVQLVGGGEYSEISQTGSNALSRTFQRPKGSLALAWAPAEGLDVNLEIARRVGQLDFGDFLASVNLTEDQQNAGNNSLRPQQNWDFAVEVAKNFGAWGSATLTVFDERIEDLVLIVPVAGGGEARGNIADARRTGASLTGRLELEPLGWRGAQLDIQMDIEDSRLEDPVEGFSRRFDGNNPFEILLDFRHDIPETDYAWGFSFRDTERALFYRVEEVFFDHAPSTFGAVFIEHKDVLGATVRFRVGNVFDANTTLIRTVYDGPRGEAPVLFTEDRRRDIGQTFRLSIAGNF</sequence>
<keyword evidence="2" id="KW-0813">Transport</keyword>
<feature type="domain" description="TonB-dependent receptor plug" evidence="9">
    <location>
        <begin position="39"/>
        <end position="121"/>
    </location>
</feature>